<dbReference type="RefSeq" id="WP_257959410.1">
    <property type="nucleotide sequence ID" value="NZ_CP102780.1"/>
</dbReference>
<accession>A0ABY5QJD3</accession>
<evidence type="ECO:0000313" key="2">
    <source>
        <dbReference type="Proteomes" id="UP001058980"/>
    </source>
</evidence>
<sequence>MGWQAGFEAWTQSGHYQIDGLYSNYGLLLKGTTDLAYSGIWIGGSGNGDVTANAYVANITFAASMPLFAYSSPGAVAQFVCRNNGDGTWTVQLQSLYAQTVTWYVFDATPQYVGAGFGTQVFDGAGKLVFDARTPYPRVLAMLNGRIAMGSDGYGQYAFPGEYNTPYNYDAQKLAVGAVLTPTTTLSGARKDEGNWSGILGVGGWSTGVGVVVQSFYHWRFGPKAPSPPNYNYDFGSSLRWGALVLDVSLL</sequence>
<proteinExistence type="predicted"/>
<reference evidence="1" key="1">
    <citation type="submission" date="2022-08" db="EMBL/GenBank/DDBJ databases">
        <title>Multi-unit outbreak of Pandoraea commovens among non-cystic fibrosis intensive care patients from 2019 to 2021 in Berlin, Germany.</title>
        <authorList>
            <person name="Menzel P."/>
        </authorList>
    </citation>
    <scope>NUCLEOTIDE SEQUENCE</scope>
    <source>
        <strain evidence="1">LB-19-202-79</strain>
    </source>
</reference>
<dbReference type="Proteomes" id="UP001058980">
    <property type="component" value="Chromosome"/>
</dbReference>
<protein>
    <submittedName>
        <fullName evidence="1">Uncharacterized protein</fullName>
    </submittedName>
</protein>
<evidence type="ECO:0000313" key="1">
    <source>
        <dbReference type="EMBL" id="UVA80478.1"/>
    </source>
</evidence>
<dbReference type="EMBL" id="CP102780">
    <property type="protein sequence ID" value="UVA80478.1"/>
    <property type="molecule type" value="Genomic_DNA"/>
</dbReference>
<gene>
    <name evidence="1" type="ORF">NTU39_05495</name>
</gene>
<organism evidence="1 2">
    <name type="scientific">Pandoraea commovens</name>
    <dbReference type="NCBI Taxonomy" id="2508289"/>
    <lineage>
        <taxon>Bacteria</taxon>
        <taxon>Pseudomonadati</taxon>
        <taxon>Pseudomonadota</taxon>
        <taxon>Betaproteobacteria</taxon>
        <taxon>Burkholderiales</taxon>
        <taxon>Burkholderiaceae</taxon>
        <taxon>Pandoraea</taxon>
    </lineage>
</organism>
<keyword evidence="2" id="KW-1185">Reference proteome</keyword>
<name>A0ABY5QJD3_9BURK</name>